<dbReference type="STRING" id="1408189.CLAC_09560"/>
<dbReference type="PROSITE" id="PS51733">
    <property type="entry name" value="BPL_LPL_CATALYTIC"/>
    <property type="match status" value="1"/>
</dbReference>
<evidence type="ECO:0000259" key="4">
    <source>
        <dbReference type="PROSITE" id="PS51733"/>
    </source>
</evidence>
<evidence type="ECO:0000256" key="1">
    <source>
        <dbReference type="ARBA" id="ARBA00022598"/>
    </source>
</evidence>
<keyword evidence="1 5" id="KW-0436">Ligase</keyword>
<dbReference type="InterPro" id="IPR004143">
    <property type="entry name" value="BPL_LPL_catalytic"/>
</dbReference>
<dbReference type="PANTHER" id="PTHR12835">
    <property type="entry name" value="BIOTIN PROTEIN LIGASE"/>
    <property type="match status" value="1"/>
</dbReference>
<dbReference type="GO" id="GO:0005737">
    <property type="term" value="C:cytoplasm"/>
    <property type="evidence" value="ECO:0007669"/>
    <property type="project" value="TreeGrafter"/>
</dbReference>
<dbReference type="NCBIfam" id="TIGR00121">
    <property type="entry name" value="birA_ligase"/>
    <property type="match status" value="1"/>
</dbReference>
<accession>A0A0K2H1U6</accession>
<dbReference type="AlphaFoldDB" id="A0A0K2H1U6"/>
<dbReference type="InterPro" id="IPR045864">
    <property type="entry name" value="aa-tRNA-synth_II/BPL/LPL"/>
</dbReference>
<keyword evidence="6" id="KW-1185">Reference proteome</keyword>
<evidence type="ECO:0000313" key="6">
    <source>
        <dbReference type="Proteomes" id="UP000058446"/>
    </source>
</evidence>
<dbReference type="Gene3D" id="2.30.30.100">
    <property type="match status" value="1"/>
</dbReference>
<dbReference type="PATRIC" id="fig|1408189.4.peg.1918"/>
<dbReference type="EMBL" id="CP006841">
    <property type="protein sequence ID" value="ALA67908.1"/>
    <property type="molecule type" value="Genomic_DNA"/>
</dbReference>
<evidence type="ECO:0000313" key="5">
    <source>
        <dbReference type="EMBL" id="ALA67908.1"/>
    </source>
</evidence>
<organism evidence="5 6">
    <name type="scientific">Corynebacterium lactis RW2-5</name>
    <dbReference type="NCBI Taxonomy" id="1408189"/>
    <lineage>
        <taxon>Bacteria</taxon>
        <taxon>Bacillati</taxon>
        <taxon>Actinomycetota</taxon>
        <taxon>Actinomycetes</taxon>
        <taxon>Mycobacteriales</taxon>
        <taxon>Corynebacteriaceae</taxon>
        <taxon>Corynebacterium</taxon>
    </lineage>
</organism>
<reference evidence="5 6" key="1">
    <citation type="submission" date="2013-10" db="EMBL/GenBank/DDBJ databases">
        <title>Complete genome sequence of Corynebacterium lactis DSM 45799(T), isolated from raw cow milk.</title>
        <authorList>
            <person name="Ruckert C."/>
            <person name="Albersmeier A."/>
            <person name="Lipski A."/>
            <person name="Kalinowski J."/>
        </authorList>
    </citation>
    <scope>NUCLEOTIDE SEQUENCE [LARGE SCALE GENOMIC DNA]</scope>
    <source>
        <strain evidence="5 6">RW2-5</strain>
    </source>
</reference>
<dbReference type="Pfam" id="PF03099">
    <property type="entry name" value="BPL_LplA_LipB"/>
    <property type="match status" value="1"/>
</dbReference>
<dbReference type="KEGG" id="clw:CLAC_09560"/>
<dbReference type="Pfam" id="PF02237">
    <property type="entry name" value="BPL_C"/>
    <property type="match status" value="1"/>
</dbReference>
<dbReference type="Gene3D" id="3.30.930.10">
    <property type="entry name" value="Bira Bifunctional Protein, Domain 2"/>
    <property type="match status" value="1"/>
</dbReference>
<dbReference type="SUPFAM" id="SSF55681">
    <property type="entry name" value="Class II aaRS and biotin synthetases"/>
    <property type="match status" value="1"/>
</dbReference>
<feature type="domain" description="BPL/LPL catalytic" evidence="4">
    <location>
        <begin position="12"/>
        <end position="209"/>
    </location>
</feature>
<dbReference type="EC" id="6.3.4.15" evidence="3"/>
<proteinExistence type="predicted"/>
<sequence length="286" mass="30462">MTDARIESSRRPVDAAKLRSLAPGWNSIEVLDSTGSTNADLKDKVAAERATAVQVPDRSAIFASEQSSGRGRLARKWAAPYGASIALSVLFRPRGIDSDQLGLLPLVVGLAVVDMMVSEAGLERDRVGLKWPNDVLVDGRKICGILVEAASIAPPILIPGIGVNVSLLEEELPVAHATSLFLAGAPNLERTELVAGLLRALDAREKQWREGSAELLEEYRRACITIGSEVRVELPGGKTLTGRASDVRSDGELVVTDHLGTAHFVAAGDVFHVRATDGSYAVGDRK</sequence>
<dbReference type="GO" id="GO:0004077">
    <property type="term" value="F:biotin--[biotin carboxyl-carrier protein] ligase activity"/>
    <property type="evidence" value="ECO:0007669"/>
    <property type="project" value="UniProtKB-EC"/>
</dbReference>
<protein>
    <recommendedName>
        <fullName evidence="3">biotin--[biotin carboxyl-carrier protein] ligase</fullName>
        <ecNumber evidence="3">6.3.4.15</ecNumber>
    </recommendedName>
</protein>
<dbReference type="CDD" id="cd16442">
    <property type="entry name" value="BPL"/>
    <property type="match status" value="1"/>
</dbReference>
<dbReference type="InterPro" id="IPR003142">
    <property type="entry name" value="BPL_C"/>
</dbReference>
<gene>
    <name evidence="5" type="ORF">CLAC_09560</name>
</gene>
<evidence type="ECO:0000256" key="3">
    <source>
        <dbReference type="ARBA" id="ARBA00024227"/>
    </source>
</evidence>
<keyword evidence="2" id="KW-0092">Biotin</keyword>
<dbReference type="InterPro" id="IPR004408">
    <property type="entry name" value="Biotin_CoA_COase_ligase"/>
</dbReference>
<dbReference type="PANTHER" id="PTHR12835:SF5">
    <property type="entry name" value="BIOTIN--PROTEIN LIGASE"/>
    <property type="match status" value="1"/>
</dbReference>
<evidence type="ECO:0000256" key="2">
    <source>
        <dbReference type="ARBA" id="ARBA00023267"/>
    </source>
</evidence>
<name>A0A0K2H1U6_9CORY</name>
<dbReference type="Proteomes" id="UP000058446">
    <property type="component" value="Chromosome"/>
</dbReference>
<dbReference type="RefSeq" id="WP_053412688.1">
    <property type="nucleotide sequence ID" value="NZ_CP006841.1"/>
</dbReference>
<dbReference type="OrthoDB" id="9807064at2"/>